<organism evidence="1">
    <name type="scientific">Anguilla anguilla</name>
    <name type="common">European freshwater eel</name>
    <name type="synonym">Muraena anguilla</name>
    <dbReference type="NCBI Taxonomy" id="7936"/>
    <lineage>
        <taxon>Eukaryota</taxon>
        <taxon>Metazoa</taxon>
        <taxon>Chordata</taxon>
        <taxon>Craniata</taxon>
        <taxon>Vertebrata</taxon>
        <taxon>Euteleostomi</taxon>
        <taxon>Actinopterygii</taxon>
        <taxon>Neopterygii</taxon>
        <taxon>Teleostei</taxon>
        <taxon>Anguilliformes</taxon>
        <taxon>Anguillidae</taxon>
        <taxon>Anguilla</taxon>
    </lineage>
</organism>
<protein>
    <submittedName>
        <fullName evidence="1">Uncharacterized protein</fullName>
    </submittedName>
</protein>
<evidence type="ECO:0000313" key="1">
    <source>
        <dbReference type="EMBL" id="JAI00253.1"/>
    </source>
</evidence>
<accession>A0A0E9XC03</accession>
<sequence length="53" mass="6145">MGVLVFAHQNFTSPIRTTREHATRQTSNMEKTEQGISVTIKHIYKQNQRIGFL</sequence>
<dbReference type="EMBL" id="GBXM01008325">
    <property type="protein sequence ID" value="JAI00253.1"/>
    <property type="molecule type" value="Transcribed_RNA"/>
</dbReference>
<reference evidence="1" key="1">
    <citation type="submission" date="2014-11" db="EMBL/GenBank/DDBJ databases">
        <authorList>
            <person name="Amaro Gonzalez C."/>
        </authorList>
    </citation>
    <scope>NUCLEOTIDE SEQUENCE</scope>
</reference>
<name>A0A0E9XC03_ANGAN</name>
<dbReference type="AlphaFoldDB" id="A0A0E9XC03"/>
<reference evidence="1" key="2">
    <citation type="journal article" date="2015" name="Fish Shellfish Immunol.">
        <title>Early steps in the European eel (Anguilla anguilla)-Vibrio vulnificus interaction in the gills: Role of the RtxA13 toxin.</title>
        <authorList>
            <person name="Callol A."/>
            <person name="Pajuelo D."/>
            <person name="Ebbesson L."/>
            <person name="Teles M."/>
            <person name="MacKenzie S."/>
            <person name="Amaro C."/>
        </authorList>
    </citation>
    <scope>NUCLEOTIDE SEQUENCE</scope>
</reference>
<proteinExistence type="predicted"/>